<comment type="caution">
    <text evidence="2">The sequence shown here is derived from an EMBL/GenBank/DDBJ whole genome shotgun (WGS) entry which is preliminary data.</text>
</comment>
<dbReference type="InterPro" id="IPR036365">
    <property type="entry name" value="PGBD-like_sf"/>
</dbReference>
<keyword evidence="3" id="KW-1185">Reference proteome</keyword>
<gene>
    <name evidence="2" type="ORF">ACFPRC_30480</name>
</gene>
<dbReference type="InterPro" id="IPR002477">
    <property type="entry name" value="Peptidoglycan-bd-like"/>
</dbReference>
<dbReference type="Pfam" id="PF01471">
    <property type="entry name" value="PG_binding_1"/>
    <property type="match status" value="1"/>
</dbReference>
<dbReference type="InterPro" id="IPR036366">
    <property type="entry name" value="PGBDSf"/>
</dbReference>
<reference evidence="3" key="1">
    <citation type="journal article" date="2019" name="Int. J. Syst. Evol. Microbiol.">
        <title>The Global Catalogue of Microorganisms (GCM) 10K type strain sequencing project: providing services to taxonomists for standard genome sequencing and annotation.</title>
        <authorList>
            <consortium name="The Broad Institute Genomics Platform"/>
            <consortium name="The Broad Institute Genome Sequencing Center for Infectious Disease"/>
            <person name="Wu L."/>
            <person name="Ma J."/>
        </authorList>
    </citation>
    <scope>NUCLEOTIDE SEQUENCE [LARGE SCALE GENOMIC DNA]</scope>
    <source>
        <strain evidence="3">CGMCC 4.1542</strain>
    </source>
</reference>
<dbReference type="EMBL" id="JBHSJO010000001">
    <property type="protein sequence ID" value="MFC5019173.1"/>
    <property type="molecule type" value="Genomic_DNA"/>
</dbReference>
<accession>A0ABV9X307</accession>
<evidence type="ECO:0000313" key="3">
    <source>
        <dbReference type="Proteomes" id="UP001595855"/>
    </source>
</evidence>
<evidence type="ECO:0000313" key="2">
    <source>
        <dbReference type="EMBL" id="MFC5019173.1"/>
    </source>
</evidence>
<feature type="domain" description="Peptidoglycan binding-like" evidence="1">
    <location>
        <begin position="56"/>
        <end position="123"/>
    </location>
</feature>
<organism evidence="2 3">
    <name type="scientific">Streptomyces lienomycini</name>
    <dbReference type="NCBI Taxonomy" id="284035"/>
    <lineage>
        <taxon>Bacteria</taxon>
        <taxon>Bacillati</taxon>
        <taxon>Actinomycetota</taxon>
        <taxon>Actinomycetes</taxon>
        <taxon>Kitasatosporales</taxon>
        <taxon>Streptomycetaceae</taxon>
        <taxon>Streptomyces</taxon>
    </lineage>
</organism>
<name>A0ABV9X307_9ACTN</name>
<dbReference type="SUPFAM" id="SSF47090">
    <property type="entry name" value="PGBD-like"/>
    <property type="match status" value="1"/>
</dbReference>
<proteinExistence type="predicted"/>
<dbReference type="Proteomes" id="UP001595855">
    <property type="component" value="Unassembled WGS sequence"/>
</dbReference>
<dbReference type="RefSeq" id="WP_271417144.1">
    <property type="nucleotide sequence ID" value="NZ_BAAATN010000008.1"/>
</dbReference>
<protein>
    <submittedName>
        <fullName evidence="2">Peptidoglycan-binding protein</fullName>
    </submittedName>
</protein>
<dbReference type="Gene3D" id="1.10.101.10">
    <property type="entry name" value="PGBD-like superfamily/PGBD"/>
    <property type="match status" value="1"/>
</dbReference>
<sequence length="147" mass="15812">MLSVGLVALESTPAAAATPKCSRAVQMKPNSAYSYYMLIPKSAATVKCSMSPGARNKGVTALQTALAYCYNVYTGAQGHKFGPGDIDGIYGNATKNAVYYLQVQIFPQQSSEQDGIYGPNTAANMKFPWHNPSNDRIMNTCTRRNGS</sequence>
<evidence type="ECO:0000259" key="1">
    <source>
        <dbReference type="Pfam" id="PF01471"/>
    </source>
</evidence>